<gene>
    <name evidence="2" type="ORF">BINO364_LOCUS1897</name>
</gene>
<reference evidence="2" key="1">
    <citation type="submission" date="2021-12" db="EMBL/GenBank/DDBJ databases">
        <authorList>
            <person name="Martin H S."/>
        </authorList>
    </citation>
    <scope>NUCLEOTIDE SEQUENCE</scope>
</reference>
<dbReference type="Pfam" id="PF15868">
    <property type="entry name" value="MBF2"/>
    <property type="match status" value="1"/>
</dbReference>
<evidence type="ECO:0000313" key="2">
    <source>
        <dbReference type="EMBL" id="CAH0714889.1"/>
    </source>
</evidence>
<dbReference type="AlphaFoldDB" id="A0A8J9U832"/>
<feature type="non-terminal residue" evidence="2">
    <location>
        <position position="122"/>
    </location>
</feature>
<keyword evidence="3" id="KW-1185">Reference proteome</keyword>
<keyword evidence="1" id="KW-0732">Signal</keyword>
<feature type="chain" id="PRO_5035423359" evidence="1">
    <location>
        <begin position="19"/>
        <end position="122"/>
    </location>
</feature>
<proteinExistence type="predicted"/>
<evidence type="ECO:0000313" key="3">
    <source>
        <dbReference type="Proteomes" id="UP000838878"/>
    </source>
</evidence>
<protein>
    <submittedName>
        <fullName evidence="2">Uncharacterized protein</fullName>
    </submittedName>
</protein>
<feature type="signal peptide" evidence="1">
    <location>
        <begin position="1"/>
        <end position="18"/>
    </location>
</feature>
<sequence length="122" mass="13908">MSLISIAGVFLLIVHVDCHDLFLGYPDLSSKLIYSKVHQENPALWVRSDTFTVNCTKSEVINAVKILDLRDDKWGEVYVRDGGIGQKFVTIELNSPSIFRGYNFLVEVYAIETNYFIHNHGK</sequence>
<evidence type="ECO:0000256" key="1">
    <source>
        <dbReference type="SAM" id="SignalP"/>
    </source>
</evidence>
<dbReference type="OrthoDB" id="8192785at2759"/>
<organism evidence="2 3">
    <name type="scientific">Brenthis ino</name>
    <name type="common">lesser marbled fritillary</name>
    <dbReference type="NCBI Taxonomy" id="405034"/>
    <lineage>
        <taxon>Eukaryota</taxon>
        <taxon>Metazoa</taxon>
        <taxon>Ecdysozoa</taxon>
        <taxon>Arthropoda</taxon>
        <taxon>Hexapoda</taxon>
        <taxon>Insecta</taxon>
        <taxon>Pterygota</taxon>
        <taxon>Neoptera</taxon>
        <taxon>Endopterygota</taxon>
        <taxon>Lepidoptera</taxon>
        <taxon>Glossata</taxon>
        <taxon>Ditrysia</taxon>
        <taxon>Papilionoidea</taxon>
        <taxon>Nymphalidae</taxon>
        <taxon>Heliconiinae</taxon>
        <taxon>Argynnini</taxon>
        <taxon>Brenthis</taxon>
    </lineage>
</organism>
<accession>A0A8J9U832</accession>
<name>A0A8J9U832_9NEOP</name>
<dbReference type="Proteomes" id="UP000838878">
    <property type="component" value="Chromosome 10"/>
</dbReference>
<dbReference type="EMBL" id="OV170230">
    <property type="protein sequence ID" value="CAH0714889.1"/>
    <property type="molecule type" value="Genomic_DNA"/>
</dbReference>
<dbReference type="InterPro" id="IPR031734">
    <property type="entry name" value="MBF2"/>
</dbReference>